<evidence type="ECO:0000256" key="3">
    <source>
        <dbReference type="ARBA" id="ARBA00023049"/>
    </source>
</evidence>
<keyword evidence="3" id="KW-0378">Hydrolase</keyword>
<proteinExistence type="predicted"/>
<keyword evidence="3" id="KW-0645">Protease</keyword>
<dbReference type="InterPro" id="IPR036116">
    <property type="entry name" value="FN3_sf"/>
</dbReference>
<keyword evidence="3" id="KW-0482">Metalloprotease</keyword>
<reference evidence="6 7" key="1">
    <citation type="submission" date="2016-11" db="EMBL/GenBank/DDBJ databases">
        <title>Sphingorhabdus sp. LPB0140, isolated from marine environment.</title>
        <authorList>
            <person name="Kim E."/>
            <person name="Yi H."/>
        </authorList>
    </citation>
    <scope>NUCLEOTIDE SEQUENCE [LARGE SCALE GENOMIC DNA]</scope>
    <source>
        <strain evidence="6 7">LPB0140</strain>
    </source>
</reference>
<dbReference type="InterPro" id="IPR003961">
    <property type="entry name" value="FN3_dom"/>
</dbReference>
<dbReference type="Proteomes" id="UP000242561">
    <property type="component" value="Chromosome"/>
</dbReference>
<dbReference type="EMBL" id="CP018154">
    <property type="protein sequence ID" value="APG63806.1"/>
    <property type="molecule type" value="Genomic_DNA"/>
</dbReference>
<keyword evidence="7" id="KW-1185">Reference proteome</keyword>
<dbReference type="InterPro" id="IPR013783">
    <property type="entry name" value="Ig-like_fold"/>
</dbReference>
<dbReference type="Gene3D" id="2.60.40.10">
    <property type="entry name" value="Immunoglobulins"/>
    <property type="match status" value="1"/>
</dbReference>
<dbReference type="KEGG" id="sphl:LPB140_10905"/>
<dbReference type="GO" id="GO:0005576">
    <property type="term" value="C:extracellular region"/>
    <property type="evidence" value="ECO:0007669"/>
    <property type="project" value="UniProtKB-SubCell"/>
</dbReference>
<dbReference type="GO" id="GO:0008235">
    <property type="term" value="F:metalloexopeptidase activity"/>
    <property type="evidence" value="ECO:0007669"/>
    <property type="project" value="InterPro"/>
</dbReference>
<evidence type="ECO:0000256" key="1">
    <source>
        <dbReference type="ARBA" id="ARBA00004613"/>
    </source>
</evidence>
<dbReference type="CDD" id="cd00063">
    <property type="entry name" value="FN3"/>
    <property type="match status" value="1"/>
</dbReference>
<dbReference type="Gene3D" id="3.40.630.10">
    <property type="entry name" value="Zn peptidases"/>
    <property type="match status" value="1"/>
</dbReference>
<dbReference type="OrthoDB" id="9787436at2"/>
<dbReference type="GO" id="GO:0006508">
    <property type="term" value="P:proteolysis"/>
    <property type="evidence" value="ECO:0007669"/>
    <property type="project" value="InterPro"/>
</dbReference>
<protein>
    <submittedName>
        <fullName evidence="6">Peptidase M28</fullName>
    </submittedName>
</protein>
<feature type="domain" description="Peptidase M28" evidence="5">
    <location>
        <begin position="123"/>
        <end position="333"/>
    </location>
</feature>
<evidence type="ECO:0000259" key="5">
    <source>
        <dbReference type="Pfam" id="PF04389"/>
    </source>
</evidence>
<dbReference type="SUPFAM" id="SSF53187">
    <property type="entry name" value="Zn-dependent exopeptidases"/>
    <property type="match status" value="1"/>
</dbReference>
<sequence>MKSAFALSLYASICAAALASPAPLLAREAAQQSHGAAQKNAVNDTEKACPDLLKAKVEKLVSFGTRHTLSSADHPTRGIGAARRWGAGEFAKIAANCGGCMTVDNVERVMSGNRVPNGVNIVNVLGIQMGSDGWDHVIIISGHIDSRVSDVMDADSDAPGANDDGSGTALVMEAARIMSQHKYRATIIYALLSGEEQGLFGGRLIAETAKERGWNISAMLNNDIVGGTLGTDGRVVDNRVRVFSEGIRASEDLEQQMARRNSGGEDDGPSRALMRAAQHVGAKKDDIGLEVFGVRRPDRFSRGGDHLPALELGYPAIRFTVGVENYHHQHQDLRTENGIEYGDTVDKMDFDYLAKVTDLNIALAQDLANAPPAPTSAILSGAVSSDTDVKWSAVENAHGYKIYYRRSDSPEWQGSEIAPADATSIKLTGMIVDDHFFAVAALGPNGEESIATFAGLPPRNNK</sequence>
<feature type="signal peptide" evidence="4">
    <location>
        <begin position="1"/>
        <end position="26"/>
    </location>
</feature>
<feature type="chain" id="PRO_5012588988" evidence="4">
    <location>
        <begin position="27"/>
        <end position="462"/>
    </location>
</feature>
<evidence type="ECO:0000256" key="4">
    <source>
        <dbReference type="SAM" id="SignalP"/>
    </source>
</evidence>
<keyword evidence="4" id="KW-0732">Signal</keyword>
<dbReference type="AlphaFoldDB" id="A0A1L3JFA3"/>
<gene>
    <name evidence="6" type="ORF">LPB140_10905</name>
</gene>
<evidence type="ECO:0000313" key="7">
    <source>
        <dbReference type="Proteomes" id="UP000242561"/>
    </source>
</evidence>
<dbReference type="Pfam" id="PF04389">
    <property type="entry name" value="Peptidase_M28"/>
    <property type="match status" value="1"/>
</dbReference>
<name>A0A1L3JFA3_9SPHN</name>
<keyword evidence="2" id="KW-0964">Secreted</keyword>
<accession>A0A1L3JFA3</accession>
<evidence type="ECO:0000256" key="2">
    <source>
        <dbReference type="ARBA" id="ARBA00022525"/>
    </source>
</evidence>
<dbReference type="STRING" id="1913578.LPB140_10905"/>
<evidence type="ECO:0000313" key="6">
    <source>
        <dbReference type="EMBL" id="APG63806.1"/>
    </source>
</evidence>
<dbReference type="InterPro" id="IPR007484">
    <property type="entry name" value="Peptidase_M28"/>
</dbReference>
<dbReference type="InterPro" id="IPR045175">
    <property type="entry name" value="M28_fam"/>
</dbReference>
<comment type="subcellular location">
    <subcellularLocation>
        <location evidence="1">Secreted</location>
    </subcellularLocation>
</comment>
<dbReference type="PANTHER" id="PTHR12147:SF26">
    <property type="entry name" value="PEPTIDASE M28 DOMAIN-CONTAINING PROTEIN"/>
    <property type="match status" value="1"/>
</dbReference>
<dbReference type="PANTHER" id="PTHR12147">
    <property type="entry name" value="METALLOPEPTIDASE M28 FAMILY MEMBER"/>
    <property type="match status" value="1"/>
</dbReference>
<organism evidence="6 7">
    <name type="scientific">Sphingorhabdus lutea</name>
    <dbReference type="NCBI Taxonomy" id="1913578"/>
    <lineage>
        <taxon>Bacteria</taxon>
        <taxon>Pseudomonadati</taxon>
        <taxon>Pseudomonadota</taxon>
        <taxon>Alphaproteobacteria</taxon>
        <taxon>Sphingomonadales</taxon>
        <taxon>Sphingomonadaceae</taxon>
        <taxon>Sphingorhabdus</taxon>
    </lineage>
</organism>
<dbReference type="SUPFAM" id="SSF49265">
    <property type="entry name" value="Fibronectin type III"/>
    <property type="match status" value="1"/>
</dbReference>
<dbReference type="RefSeq" id="WP_072560911.1">
    <property type="nucleotide sequence ID" value="NZ_CP018154.1"/>
</dbReference>